<dbReference type="SMART" id="SM00567">
    <property type="entry name" value="EZ_HEAT"/>
    <property type="match status" value="10"/>
</dbReference>
<dbReference type="RefSeq" id="WP_145080438.1">
    <property type="nucleotide sequence ID" value="NZ_CP036298.1"/>
</dbReference>
<dbReference type="Pfam" id="PF13646">
    <property type="entry name" value="HEAT_2"/>
    <property type="match status" value="2"/>
</dbReference>
<protein>
    <submittedName>
        <fullName evidence="1">Putative lyase</fullName>
    </submittedName>
</protein>
<evidence type="ECO:0000313" key="2">
    <source>
        <dbReference type="Proteomes" id="UP000318017"/>
    </source>
</evidence>
<dbReference type="OrthoDB" id="291116at2"/>
<gene>
    <name evidence="1" type="ORF">Q31a_37360</name>
</gene>
<dbReference type="PANTHER" id="PTHR12697:SF5">
    <property type="entry name" value="DEOXYHYPUSINE HYDROXYLASE"/>
    <property type="match status" value="1"/>
</dbReference>
<dbReference type="KEGG" id="ahel:Q31a_37360"/>
<evidence type="ECO:0000313" key="1">
    <source>
        <dbReference type="EMBL" id="QDV25410.1"/>
    </source>
</evidence>
<sequence length="780" mass="82855">MSATWPAVLVLFLISLPSIIEAGQTEDASISELVAQLASDELEVQRDAAYELARRQNSTPEVIQALGVATLASDTQVRFQALMTLARIGAPAHAVTPQLIQCLSDRDDQIRYRAGTALGCIGAAAVPALAEAWTEASNDAKLAIAQAASRIGPDSQTLAAVFTEELDKTEDAELARFTAEALAAITPSNEALFVQMCGHPVSGVRRVGAEALSALPSASAAAHAALLQTVSDADPVLREWAAIALAKSSLPAEQKYEPVERLLLDSNASVRAAAVVAMRKSNLLTEVFAKRLIDHLATIDGEYADGLVDAICEIGNRSTAALPALVKYAQQPAVDASHLSKSLARFGGVAVAPLLDAIEDHPNLEMLFSSALAFIGAPAIPTLLEHATNENELVRIASVRALGEMQPAQIESVPPLTRAIEDPSASVRSVAVALLLAQPFDLSAAQDTLVNATTDDAEDVRAAAMGVIHACDLSSEERQALIVRGLHDGSPKVRTSVLLAVRELPQELTKSTTEIIALLEDDLASVRAAAVGTLAYQPQQQVHEGTVAALVEALNDPATEVRLAATTTIQLLHLVDPALLVALGDNLTASPELLISTLEAIKLSGKEGSQLASAVAELIFHEEQTVRVTAIQTLGQINDHPQQQCELLVKALEDPEWEVRQAAAVGLGEKGTLAEVAVPKLFTMLSNEEDSDFASRALREINTAPLTSIPLFIENLDSEDRRVGYYAVTLLGKIGPPARAAIPKLEEMQETLKKGDRRGGFRRDYLQDAIDAIHGRETPE</sequence>
<name>A0A518GA19_9BACT</name>
<accession>A0A518GA19</accession>
<dbReference type="AlphaFoldDB" id="A0A518GA19"/>
<keyword evidence="1" id="KW-0456">Lyase</keyword>
<dbReference type="GO" id="GO:0016491">
    <property type="term" value="F:oxidoreductase activity"/>
    <property type="evidence" value="ECO:0007669"/>
    <property type="project" value="TreeGrafter"/>
</dbReference>
<dbReference type="InterPro" id="IPR004155">
    <property type="entry name" value="PBS_lyase_HEAT"/>
</dbReference>
<dbReference type="EMBL" id="CP036298">
    <property type="protein sequence ID" value="QDV25410.1"/>
    <property type="molecule type" value="Genomic_DNA"/>
</dbReference>
<dbReference type="GO" id="GO:0016829">
    <property type="term" value="F:lyase activity"/>
    <property type="evidence" value="ECO:0007669"/>
    <property type="project" value="UniProtKB-KW"/>
</dbReference>
<dbReference type="SUPFAM" id="SSF48371">
    <property type="entry name" value="ARM repeat"/>
    <property type="match status" value="1"/>
</dbReference>
<dbReference type="Gene3D" id="1.25.10.10">
    <property type="entry name" value="Leucine-rich Repeat Variant"/>
    <property type="match status" value="5"/>
</dbReference>
<dbReference type="PANTHER" id="PTHR12697">
    <property type="entry name" value="PBS LYASE HEAT-LIKE PROTEIN"/>
    <property type="match status" value="1"/>
</dbReference>
<dbReference type="InterPro" id="IPR016024">
    <property type="entry name" value="ARM-type_fold"/>
</dbReference>
<dbReference type="InterPro" id="IPR011989">
    <property type="entry name" value="ARM-like"/>
</dbReference>
<dbReference type="Proteomes" id="UP000318017">
    <property type="component" value="Chromosome"/>
</dbReference>
<organism evidence="1 2">
    <name type="scientific">Aureliella helgolandensis</name>
    <dbReference type="NCBI Taxonomy" id="2527968"/>
    <lineage>
        <taxon>Bacteria</taxon>
        <taxon>Pseudomonadati</taxon>
        <taxon>Planctomycetota</taxon>
        <taxon>Planctomycetia</taxon>
        <taxon>Pirellulales</taxon>
        <taxon>Pirellulaceae</taxon>
        <taxon>Aureliella</taxon>
    </lineage>
</organism>
<proteinExistence type="predicted"/>
<reference evidence="1 2" key="1">
    <citation type="submission" date="2019-02" db="EMBL/GenBank/DDBJ databases">
        <title>Deep-cultivation of Planctomycetes and their phenomic and genomic characterization uncovers novel biology.</title>
        <authorList>
            <person name="Wiegand S."/>
            <person name="Jogler M."/>
            <person name="Boedeker C."/>
            <person name="Pinto D."/>
            <person name="Vollmers J."/>
            <person name="Rivas-Marin E."/>
            <person name="Kohn T."/>
            <person name="Peeters S.H."/>
            <person name="Heuer A."/>
            <person name="Rast P."/>
            <person name="Oberbeckmann S."/>
            <person name="Bunk B."/>
            <person name="Jeske O."/>
            <person name="Meyerdierks A."/>
            <person name="Storesund J.E."/>
            <person name="Kallscheuer N."/>
            <person name="Luecker S."/>
            <person name="Lage O.M."/>
            <person name="Pohl T."/>
            <person name="Merkel B.J."/>
            <person name="Hornburger P."/>
            <person name="Mueller R.-W."/>
            <person name="Bruemmer F."/>
            <person name="Labrenz M."/>
            <person name="Spormann A.M."/>
            <person name="Op den Camp H."/>
            <person name="Overmann J."/>
            <person name="Amann R."/>
            <person name="Jetten M.S.M."/>
            <person name="Mascher T."/>
            <person name="Medema M.H."/>
            <person name="Devos D.P."/>
            <person name="Kaster A.-K."/>
            <person name="Ovreas L."/>
            <person name="Rohde M."/>
            <person name="Galperin M.Y."/>
            <person name="Jogler C."/>
        </authorList>
    </citation>
    <scope>NUCLEOTIDE SEQUENCE [LARGE SCALE GENOMIC DNA]</scope>
    <source>
        <strain evidence="1 2">Q31a</strain>
    </source>
</reference>
<keyword evidence="2" id="KW-1185">Reference proteome</keyword>